<dbReference type="Gene3D" id="3.40.1260.10">
    <property type="entry name" value="DsrEFH-like"/>
    <property type="match status" value="1"/>
</dbReference>
<dbReference type="AlphaFoldDB" id="A0A956RPL7"/>
<reference evidence="1" key="1">
    <citation type="submission" date="2020-04" db="EMBL/GenBank/DDBJ databases">
        <authorList>
            <person name="Zhang T."/>
        </authorList>
    </citation>
    <scope>NUCLEOTIDE SEQUENCE</scope>
    <source>
        <strain evidence="1">HKST-UBA01</strain>
    </source>
</reference>
<sequence length="111" mass="11978">MVLLYLNSDQMGHGEEALGQKLLLTFLDQLAASDVQVDLVGCVNYGVRLTSKDSPALPALRKLEERGARIASCGTCLDHYGIRDALAIGEVGNMSQTVQVMAMADRVIRPC</sequence>
<name>A0A956RPL7_UNCEI</name>
<comment type="caution">
    <text evidence="1">The sequence shown here is derived from an EMBL/GenBank/DDBJ whole genome shotgun (WGS) entry which is preliminary data.</text>
</comment>
<accession>A0A956RPL7</accession>
<dbReference type="NCBIfam" id="TIGR03527">
    <property type="entry name" value="selenium_YedF"/>
    <property type="match status" value="1"/>
</dbReference>
<dbReference type="InterPro" id="IPR027396">
    <property type="entry name" value="DsrEFH-like"/>
</dbReference>
<proteinExistence type="predicted"/>
<protein>
    <submittedName>
        <fullName evidence="1">Sulfurtransferase-like selenium metabolism protein YedF</fullName>
    </submittedName>
</protein>
<organism evidence="1 2">
    <name type="scientific">Eiseniibacteriota bacterium</name>
    <dbReference type="NCBI Taxonomy" id="2212470"/>
    <lineage>
        <taxon>Bacteria</taxon>
        <taxon>Candidatus Eiseniibacteriota</taxon>
    </lineage>
</organism>
<evidence type="ECO:0000313" key="1">
    <source>
        <dbReference type="EMBL" id="MCA9727542.1"/>
    </source>
</evidence>
<reference evidence="1" key="2">
    <citation type="journal article" date="2021" name="Microbiome">
        <title>Successional dynamics and alternative stable states in a saline activated sludge microbial community over 9 years.</title>
        <authorList>
            <person name="Wang Y."/>
            <person name="Ye J."/>
            <person name="Ju F."/>
            <person name="Liu L."/>
            <person name="Boyd J.A."/>
            <person name="Deng Y."/>
            <person name="Parks D.H."/>
            <person name="Jiang X."/>
            <person name="Yin X."/>
            <person name="Woodcroft B.J."/>
            <person name="Tyson G.W."/>
            <person name="Hugenholtz P."/>
            <person name="Polz M.F."/>
            <person name="Zhang T."/>
        </authorList>
    </citation>
    <scope>NUCLEOTIDE SEQUENCE</scope>
    <source>
        <strain evidence="1">HKST-UBA01</strain>
    </source>
</reference>
<dbReference type="SUPFAM" id="SSF75169">
    <property type="entry name" value="DsrEFH-like"/>
    <property type="match status" value="1"/>
</dbReference>
<dbReference type="Pfam" id="PF02635">
    <property type="entry name" value="DsrE"/>
    <property type="match status" value="1"/>
</dbReference>
<dbReference type="EMBL" id="JAGQHR010000186">
    <property type="protein sequence ID" value="MCA9727542.1"/>
    <property type="molecule type" value="Genomic_DNA"/>
</dbReference>
<dbReference type="InterPro" id="IPR019870">
    <property type="entry name" value="Se_metab_YedF"/>
</dbReference>
<dbReference type="InterPro" id="IPR003787">
    <property type="entry name" value="Sulphur_relay_DsrE/F-like"/>
</dbReference>
<evidence type="ECO:0000313" key="2">
    <source>
        <dbReference type="Proteomes" id="UP000697710"/>
    </source>
</evidence>
<dbReference type="Proteomes" id="UP000697710">
    <property type="component" value="Unassembled WGS sequence"/>
</dbReference>
<gene>
    <name evidence="1" type="primary">yedF</name>
    <name evidence="1" type="ORF">KC729_07655</name>
</gene>